<dbReference type="InterPro" id="IPR032675">
    <property type="entry name" value="LRR_dom_sf"/>
</dbReference>
<dbReference type="Proteomes" id="UP001295684">
    <property type="component" value="Unassembled WGS sequence"/>
</dbReference>
<keyword evidence="3" id="KW-1185">Reference proteome</keyword>
<feature type="compositionally biased region" description="Low complexity" evidence="1">
    <location>
        <begin position="1"/>
        <end position="19"/>
    </location>
</feature>
<protein>
    <submittedName>
        <fullName evidence="2">Uncharacterized protein</fullName>
    </submittedName>
</protein>
<comment type="caution">
    <text evidence="2">The sequence shown here is derived from an EMBL/GenBank/DDBJ whole genome shotgun (WGS) entry which is preliminary data.</text>
</comment>
<name>A0AAD1UJA2_EUPCR</name>
<gene>
    <name evidence="2" type="ORF">ECRASSUSDP1_LOCUS11085</name>
</gene>
<proteinExistence type="predicted"/>
<dbReference type="AlphaFoldDB" id="A0AAD1UJA2"/>
<evidence type="ECO:0000256" key="1">
    <source>
        <dbReference type="SAM" id="MobiDB-lite"/>
    </source>
</evidence>
<feature type="region of interest" description="Disordered" evidence="1">
    <location>
        <begin position="1"/>
        <end position="21"/>
    </location>
</feature>
<evidence type="ECO:0000313" key="2">
    <source>
        <dbReference type="EMBL" id="CAI2369782.1"/>
    </source>
</evidence>
<reference evidence="2" key="1">
    <citation type="submission" date="2023-07" db="EMBL/GenBank/DDBJ databases">
        <authorList>
            <consortium name="AG Swart"/>
            <person name="Singh M."/>
            <person name="Singh A."/>
            <person name="Seah K."/>
            <person name="Emmerich C."/>
        </authorList>
    </citation>
    <scope>NUCLEOTIDE SEQUENCE</scope>
    <source>
        <strain evidence="2">DP1</strain>
    </source>
</reference>
<accession>A0AAD1UJA2</accession>
<organism evidence="2 3">
    <name type="scientific">Euplotes crassus</name>
    <dbReference type="NCBI Taxonomy" id="5936"/>
    <lineage>
        <taxon>Eukaryota</taxon>
        <taxon>Sar</taxon>
        <taxon>Alveolata</taxon>
        <taxon>Ciliophora</taxon>
        <taxon>Intramacronucleata</taxon>
        <taxon>Spirotrichea</taxon>
        <taxon>Hypotrichia</taxon>
        <taxon>Euplotida</taxon>
        <taxon>Euplotidae</taxon>
        <taxon>Moneuplotes</taxon>
    </lineage>
</organism>
<evidence type="ECO:0000313" key="3">
    <source>
        <dbReference type="Proteomes" id="UP001295684"/>
    </source>
</evidence>
<dbReference type="EMBL" id="CAMPGE010010938">
    <property type="protein sequence ID" value="CAI2369782.1"/>
    <property type="molecule type" value="Genomic_DNA"/>
</dbReference>
<dbReference type="Gene3D" id="3.80.10.10">
    <property type="entry name" value="Ribonuclease Inhibitor"/>
    <property type="match status" value="1"/>
</dbReference>
<dbReference type="SUPFAM" id="SSF52047">
    <property type="entry name" value="RNI-like"/>
    <property type="match status" value="1"/>
</dbReference>
<sequence>MGNKSSSASKSASQKPKMSPDGEIMAYQDLAKLYEEVTNTSPVGCEEGFTNKSEFFLRFDSPEILPFLKAISKRLPELDALRICEFPTEEAESMNMFFKKYFPKTVREFWFNYQGDTSPITPFISELGQVSARVTKILWYCQFEINQDELVTLFSQNKSIEQFGLTRCNLDLTSVPNLTKALVGSTIKTLILSDSGDCNYGNWYENPTHFENLIEGLGKCPDFKKNLEEIAMCGNSLSESHCEDVLKKHGFDNVKIWI</sequence>